<evidence type="ECO:0000256" key="9">
    <source>
        <dbReference type="ARBA" id="ARBA00048743"/>
    </source>
</evidence>
<comment type="function">
    <text evidence="10 11">Phosphorylation of dTMP to form dTDP in both de novo and salvage pathways of dTTP synthesis.</text>
</comment>
<evidence type="ECO:0000313" key="13">
    <source>
        <dbReference type="EMBL" id="EGJ31565.1"/>
    </source>
</evidence>
<dbReference type="GO" id="GO:0006227">
    <property type="term" value="P:dUDP biosynthetic process"/>
    <property type="evidence" value="ECO:0007669"/>
    <property type="project" value="TreeGrafter"/>
</dbReference>
<dbReference type="Proteomes" id="UP000003959">
    <property type="component" value="Unassembled WGS sequence"/>
</dbReference>
<dbReference type="AlphaFoldDB" id="F4XV42"/>
<evidence type="ECO:0000256" key="8">
    <source>
        <dbReference type="ARBA" id="ARBA00022840"/>
    </source>
</evidence>
<dbReference type="GO" id="GO:0006235">
    <property type="term" value="P:dTTP biosynthetic process"/>
    <property type="evidence" value="ECO:0007669"/>
    <property type="project" value="UniProtKB-UniRule"/>
</dbReference>
<dbReference type="InterPro" id="IPR018095">
    <property type="entry name" value="Thymidylate_kin_CS"/>
</dbReference>
<organism evidence="13 14">
    <name type="scientific">Moorena producens 3L</name>
    <dbReference type="NCBI Taxonomy" id="489825"/>
    <lineage>
        <taxon>Bacteria</taxon>
        <taxon>Bacillati</taxon>
        <taxon>Cyanobacteriota</taxon>
        <taxon>Cyanophyceae</taxon>
        <taxon>Coleofasciculales</taxon>
        <taxon>Coleofasciculaceae</taxon>
        <taxon>Moorena</taxon>
    </lineage>
</organism>
<reference evidence="14" key="1">
    <citation type="journal article" date="2011" name="Proc. Natl. Acad. Sci. U.S.A.">
        <title>Genomic insights into the physiology and ecology of the marine filamentous cyanobacterium Lyngbya majuscula.</title>
        <authorList>
            <person name="Jones A.C."/>
            <person name="Monroe E.A."/>
            <person name="Podell S."/>
            <person name="Hess W.R."/>
            <person name="Klages S."/>
            <person name="Esquenazi E."/>
            <person name="Niessen S."/>
            <person name="Hoover H."/>
            <person name="Rothmann M."/>
            <person name="Lasken R.S."/>
            <person name="Yates J.R.III."/>
            <person name="Reinhardt R."/>
            <person name="Kube M."/>
            <person name="Burkart M.D."/>
            <person name="Allen E.E."/>
            <person name="Dorrestein P.C."/>
            <person name="Gerwick W.H."/>
            <person name="Gerwick L."/>
        </authorList>
    </citation>
    <scope>NUCLEOTIDE SEQUENCE [LARGE SCALE GENOMIC DNA]</scope>
    <source>
        <strain evidence="14">3L</strain>
    </source>
</reference>
<keyword evidence="8 11" id="KW-0067">ATP-binding</keyword>
<dbReference type="HOGENOM" id="CLU_049131_0_0_3"/>
<dbReference type="GO" id="GO:0005829">
    <property type="term" value="C:cytosol"/>
    <property type="evidence" value="ECO:0007669"/>
    <property type="project" value="TreeGrafter"/>
</dbReference>
<dbReference type="PANTHER" id="PTHR10344">
    <property type="entry name" value="THYMIDYLATE KINASE"/>
    <property type="match status" value="1"/>
</dbReference>
<keyword evidence="7 11" id="KW-0418">Kinase</keyword>
<protein>
    <recommendedName>
        <fullName evidence="3 11">Thymidylate kinase</fullName>
        <ecNumber evidence="2 11">2.7.4.9</ecNumber>
    </recommendedName>
    <alternativeName>
        <fullName evidence="11">dTMP kinase</fullName>
    </alternativeName>
</protein>
<keyword evidence="14" id="KW-1185">Reference proteome</keyword>
<feature type="binding site" evidence="11">
    <location>
        <begin position="12"/>
        <end position="19"/>
    </location>
    <ligand>
        <name>ATP</name>
        <dbReference type="ChEBI" id="CHEBI:30616"/>
    </ligand>
</feature>
<dbReference type="HAMAP" id="MF_00165">
    <property type="entry name" value="Thymidylate_kinase"/>
    <property type="match status" value="1"/>
</dbReference>
<feature type="domain" description="Thymidylate kinase-like" evidence="12">
    <location>
        <begin position="10"/>
        <end position="213"/>
    </location>
</feature>
<evidence type="ECO:0000256" key="1">
    <source>
        <dbReference type="ARBA" id="ARBA00009776"/>
    </source>
</evidence>
<evidence type="ECO:0000313" key="14">
    <source>
        <dbReference type="Proteomes" id="UP000003959"/>
    </source>
</evidence>
<dbReference type="GO" id="GO:0005524">
    <property type="term" value="F:ATP binding"/>
    <property type="evidence" value="ECO:0007669"/>
    <property type="project" value="UniProtKB-UniRule"/>
</dbReference>
<dbReference type="GO" id="GO:0006233">
    <property type="term" value="P:dTDP biosynthetic process"/>
    <property type="evidence" value="ECO:0007669"/>
    <property type="project" value="InterPro"/>
</dbReference>
<dbReference type="InterPro" id="IPR018094">
    <property type="entry name" value="Thymidylate_kinase"/>
</dbReference>
<dbReference type="GO" id="GO:0004798">
    <property type="term" value="F:dTMP kinase activity"/>
    <property type="evidence" value="ECO:0007669"/>
    <property type="project" value="UniProtKB-UniRule"/>
</dbReference>
<sequence>MGLRGKLIVFEGVEGGGKTTQLQRCSNWLRAGGLQDCLGNVCLGNQTMPVVVTREPGGTLLGAKVRQLLLDRDSSPIHPRAELLLYAADRAEHVEELIKPQLVNGAIILCDRYTDSTIAYQGYGRGIDLKLIEELNQIATGGLESDLTLWLDIDVEIGLERARQRGTVDRMEQADLAFHRRVQQGFQELYQQNPDRIVRVDASYSEEEVHNAIQKILGERLRTWFQERSILS</sequence>
<proteinExistence type="inferred from homology"/>
<dbReference type="SUPFAM" id="SSF52540">
    <property type="entry name" value="P-loop containing nucleoside triphosphate hydrolases"/>
    <property type="match status" value="1"/>
</dbReference>
<accession>F4XV42</accession>
<evidence type="ECO:0000256" key="3">
    <source>
        <dbReference type="ARBA" id="ARBA00017144"/>
    </source>
</evidence>
<evidence type="ECO:0000256" key="2">
    <source>
        <dbReference type="ARBA" id="ARBA00012980"/>
    </source>
</evidence>
<dbReference type="EMBL" id="GL890937">
    <property type="protein sequence ID" value="EGJ31565.1"/>
    <property type="molecule type" value="Genomic_DNA"/>
</dbReference>
<keyword evidence="4 11" id="KW-0808">Transferase</keyword>
<dbReference type="FunFam" id="3.40.50.300:FF:000225">
    <property type="entry name" value="Thymidylate kinase"/>
    <property type="match status" value="1"/>
</dbReference>
<evidence type="ECO:0000256" key="7">
    <source>
        <dbReference type="ARBA" id="ARBA00022777"/>
    </source>
</evidence>
<evidence type="ECO:0000256" key="5">
    <source>
        <dbReference type="ARBA" id="ARBA00022727"/>
    </source>
</evidence>
<gene>
    <name evidence="11" type="primary">tmk</name>
    <name evidence="13" type="ORF">LYNGBM3L_38390</name>
</gene>
<dbReference type="eggNOG" id="COG0125">
    <property type="taxonomic scope" value="Bacteria"/>
</dbReference>
<comment type="similarity">
    <text evidence="1 11">Belongs to the thymidylate kinase family.</text>
</comment>
<dbReference type="InterPro" id="IPR027417">
    <property type="entry name" value="P-loop_NTPase"/>
</dbReference>
<dbReference type="CDD" id="cd01672">
    <property type="entry name" value="TMPK"/>
    <property type="match status" value="1"/>
</dbReference>
<name>F4XV42_9CYAN</name>
<dbReference type="InterPro" id="IPR039430">
    <property type="entry name" value="Thymidylate_kin-like_dom"/>
</dbReference>
<dbReference type="PROSITE" id="PS01331">
    <property type="entry name" value="THYMIDYLATE_KINASE"/>
    <property type="match status" value="1"/>
</dbReference>
<dbReference type="NCBIfam" id="TIGR00041">
    <property type="entry name" value="DTMP_kinase"/>
    <property type="match status" value="1"/>
</dbReference>
<keyword evidence="6 11" id="KW-0547">Nucleotide-binding</keyword>
<comment type="catalytic activity">
    <reaction evidence="9 11">
        <text>dTMP + ATP = dTDP + ADP</text>
        <dbReference type="Rhea" id="RHEA:13517"/>
        <dbReference type="ChEBI" id="CHEBI:30616"/>
        <dbReference type="ChEBI" id="CHEBI:58369"/>
        <dbReference type="ChEBI" id="CHEBI:63528"/>
        <dbReference type="ChEBI" id="CHEBI:456216"/>
        <dbReference type="EC" id="2.7.4.9"/>
    </reaction>
</comment>
<evidence type="ECO:0000256" key="11">
    <source>
        <dbReference type="HAMAP-Rule" id="MF_00165"/>
    </source>
</evidence>
<evidence type="ECO:0000256" key="10">
    <source>
        <dbReference type="ARBA" id="ARBA00057735"/>
    </source>
</evidence>
<evidence type="ECO:0000256" key="6">
    <source>
        <dbReference type="ARBA" id="ARBA00022741"/>
    </source>
</evidence>
<dbReference type="Pfam" id="PF02223">
    <property type="entry name" value="Thymidylate_kin"/>
    <property type="match status" value="1"/>
</dbReference>
<evidence type="ECO:0000256" key="4">
    <source>
        <dbReference type="ARBA" id="ARBA00022679"/>
    </source>
</evidence>
<dbReference type="EC" id="2.7.4.9" evidence="2 11"/>
<keyword evidence="5 11" id="KW-0545">Nucleotide biosynthesis</keyword>
<dbReference type="PANTHER" id="PTHR10344:SF4">
    <property type="entry name" value="UMP-CMP KINASE 2, MITOCHONDRIAL"/>
    <property type="match status" value="1"/>
</dbReference>
<dbReference type="Gene3D" id="3.40.50.300">
    <property type="entry name" value="P-loop containing nucleotide triphosphate hydrolases"/>
    <property type="match status" value="1"/>
</dbReference>
<evidence type="ECO:0000259" key="12">
    <source>
        <dbReference type="Pfam" id="PF02223"/>
    </source>
</evidence>